<keyword evidence="2" id="KW-0808">Transferase</keyword>
<dbReference type="AlphaFoldDB" id="A0A0A2K2Z0"/>
<dbReference type="Proteomes" id="UP000030143">
    <property type="component" value="Unassembled WGS sequence"/>
</dbReference>
<evidence type="ECO:0000313" key="4">
    <source>
        <dbReference type="Proteomes" id="UP000030143"/>
    </source>
</evidence>
<dbReference type="RefSeq" id="XP_016599819.1">
    <property type="nucleotide sequence ID" value="XM_016744106.1"/>
</dbReference>
<dbReference type="GO" id="GO:0005759">
    <property type="term" value="C:mitochondrial matrix"/>
    <property type="evidence" value="ECO:0007669"/>
    <property type="project" value="TreeGrafter"/>
</dbReference>
<dbReference type="InterPro" id="IPR016143">
    <property type="entry name" value="Citrate_synth-like_sm_a-sub"/>
</dbReference>
<evidence type="ECO:0000313" key="3">
    <source>
        <dbReference type="EMBL" id="KGO58325.1"/>
    </source>
</evidence>
<dbReference type="Gene3D" id="1.10.230.10">
    <property type="entry name" value="Cytochrome P450-Terp, domain 2"/>
    <property type="match status" value="1"/>
</dbReference>
<keyword evidence="4" id="KW-1185">Reference proteome</keyword>
<evidence type="ECO:0000256" key="2">
    <source>
        <dbReference type="ARBA" id="ARBA00022679"/>
    </source>
</evidence>
<evidence type="ECO:0000256" key="1">
    <source>
        <dbReference type="ARBA" id="ARBA00010566"/>
    </source>
</evidence>
<dbReference type="GO" id="GO:0006099">
    <property type="term" value="P:tricarboxylic acid cycle"/>
    <property type="evidence" value="ECO:0007669"/>
    <property type="project" value="TreeGrafter"/>
</dbReference>
<proteinExistence type="inferred from homology"/>
<protein>
    <submittedName>
        <fullName evidence="3">Citrate synthase-like, core</fullName>
    </submittedName>
</protein>
<dbReference type="GO" id="GO:0046912">
    <property type="term" value="F:acyltransferase activity, acyl groups converted into alkyl on transfer"/>
    <property type="evidence" value="ECO:0007669"/>
    <property type="project" value="InterPro"/>
</dbReference>
<name>A0A0A2K2Z0_PENEN</name>
<comment type="caution">
    <text evidence="3">The sequence shown here is derived from an EMBL/GenBank/DDBJ whole genome shotgun (WGS) entry which is preliminary data.</text>
</comment>
<dbReference type="InterPro" id="IPR036969">
    <property type="entry name" value="Citrate_synthase_sf"/>
</dbReference>
<dbReference type="GO" id="GO:0005975">
    <property type="term" value="P:carbohydrate metabolic process"/>
    <property type="evidence" value="ECO:0007669"/>
    <property type="project" value="TreeGrafter"/>
</dbReference>
<dbReference type="PANTHER" id="PTHR11739:SF4">
    <property type="entry name" value="CITRATE SYNTHASE, PEROXISOMAL"/>
    <property type="match status" value="1"/>
</dbReference>
<sequence>MSSGTLFIRDSRTNKNYEIPINRNAVRATDLQGIRAPSLNSNRADQVAHGLRVYDPGLQNTAVTQSVISFSDHEHGLLLYRGYTLDQLWGCEFEEMFHLLLWGTYPTASQCEELRMHLVQYMQEVPDVVRQTIFNLPYDGSLGRVCQPGLSAYLACVPEVIPATTNATIYQTDIKRADQTILKTVAAYTVVFGAVRSHRLGLHWSSPSLHKTYYENLFTMAGLVDPETNRPDPTRISCFRRFGNLNAEHGMALTVFSSIVTASSLTDPVSCLISAVAAAHGPLHFGATESAQRALHDIGEPKNVPAFIEEIKGGKQKLFGYGHRTYKGMDPRVRPIQSILKDLTDVHQPLLKVAEAIEEAAAKDEYFSTRALYPNADFYGNFVFTGIGFEPDIIPAAMLAHRIMGIMAHWREHMVTRGKLFRPIHLYTGSAEPTSDPRSKI</sequence>
<dbReference type="SUPFAM" id="SSF48256">
    <property type="entry name" value="Citrate synthase"/>
    <property type="match status" value="1"/>
</dbReference>
<dbReference type="Gene3D" id="1.10.580.10">
    <property type="entry name" value="Citrate Synthase, domain 1"/>
    <property type="match status" value="1"/>
</dbReference>
<dbReference type="EMBL" id="JQFZ01000121">
    <property type="protein sequence ID" value="KGO58325.1"/>
    <property type="molecule type" value="Genomic_DNA"/>
</dbReference>
<dbReference type="InterPro" id="IPR002020">
    <property type="entry name" value="Citrate_synthase"/>
</dbReference>
<dbReference type="Pfam" id="PF00285">
    <property type="entry name" value="Citrate_synt"/>
    <property type="match status" value="1"/>
</dbReference>
<dbReference type="InterPro" id="IPR016142">
    <property type="entry name" value="Citrate_synth-like_lrg_a-sub"/>
</dbReference>
<accession>A0A0A2K2Z0</accession>
<dbReference type="HOGENOM" id="CLU_025068_0_1_1"/>
<dbReference type="VEuPathDB" id="FungiDB:PEXP_022810"/>
<reference evidence="3 4" key="1">
    <citation type="journal article" date="2015" name="Mol. Plant Microbe Interact.">
        <title>Genome, transcriptome, and functional analyses of Penicillium expansum provide new insights into secondary metabolism and pathogenicity.</title>
        <authorList>
            <person name="Ballester A.R."/>
            <person name="Marcet-Houben M."/>
            <person name="Levin E."/>
            <person name="Sela N."/>
            <person name="Selma-Lazaro C."/>
            <person name="Carmona L."/>
            <person name="Wisniewski M."/>
            <person name="Droby S."/>
            <person name="Gonzalez-Candelas L."/>
            <person name="Gabaldon T."/>
        </authorList>
    </citation>
    <scope>NUCLEOTIDE SEQUENCE [LARGE SCALE GENOMIC DNA]</scope>
    <source>
        <strain evidence="3 4">MD-8</strain>
    </source>
</reference>
<dbReference type="GeneID" id="27679526"/>
<organism evidence="3 4">
    <name type="scientific">Penicillium expansum</name>
    <name type="common">Blue mold rot fungus</name>
    <dbReference type="NCBI Taxonomy" id="27334"/>
    <lineage>
        <taxon>Eukaryota</taxon>
        <taxon>Fungi</taxon>
        <taxon>Dikarya</taxon>
        <taxon>Ascomycota</taxon>
        <taxon>Pezizomycotina</taxon>
        <taxon>Eurotiomycetes</taxon>
        <taxon>Eurotiomycetidae</taxon>
        <taxon>Eurotiales</taxon>
        <taxon>Aspergillaceae</taxon>
        <taxon>Penicillium</taxon>
    </lineage>
</organism>
<dbReference type="STRING" id="27334.A0A0A2K2Z0"/>
<dbReference type="PANTHER" id="PTHR11739">
    <property type="entry name" value="CITRATE SYNTHASE"/>
    <property type="match status" value="1"/>
</dbReference>
<gene>
    <name evidence="3" type="ORF">PEX2_068350</name>
</gene>
<comment type="similarity">
    <text evidence="1">Belongs to the citrate synthase family.</text>
</comment>